<dbReference type="OrthoDB" id="5323777at2"/>
<evidence type="ECO:0000313" key="3">
    <source>
        <dbReference type="Proteomes" id="UP000037800"/>
    </source>
</evidence>
<evidence type="ECO:0000313" key="2">
    <source>
        <dbReference type="EMBL" id="KPH56015.1"/>
    </source>
</evidence>
<dbReference type="RefSeq" id="WP_005021210.1">
    <property type="nucleotide sequence ID" value="NZ_CABKNZ010000043.1"/>
</dbReference>
<dbReference type="STRING" id="35818.HPU229336_00235"/>
<sequence length="158" mass="17717">MEEEFESEEGDFLSKADYDAVVQKVCQNIDPSNGIIKELKDGQANVLLETTSKMILDKTGLVHSGNLYSSAAYSALLAVNNPNAIIIGVEMKFLAPIELGNEVLFKAQSLQEDTKKREVKVEGFVLDIKIFDAMFYVAVFDKHVLNLHITKEMEKRMD</sequence>
<dbReference type="Proteomes" id="UP000037800">
    <property type="component" value="Unassembled WGS sequence"/>
</dbReference>
<evidence type="ECO:0000313" key="4">
    <source>
        <dbReference type="Proteomes" id="UP000037997"/>
    </source>
</evidence>
<dbReference type="Proteomes" id="UP000037997">
    <property type="component" value="Unassembled WGS sequence"/>
</dbReference>
<dbReference type="InterPro" id="IPR029069">
    <property type="entry name" value="HotDog_dom_sf"/>
</dbReference>
<proteinExistence type="predicted"/>
<dbReference type="Gene3D" id="3.10.129.10">
    <property type="entry name" value="Hotdog Thioesterase"/>
    <property type="match status" value="1"/>
</dbReference>
<dbReference type="EMBL" id="JNOC01000022">
    <property type="protein sequence ID" value="KPH56015.1"/>
    <property type="molecule type" value="Genomic_DNA"/>
</dbReference>
<gene>
    <name evidence="2" type="ORF">HPU229334_04630</name>
    <name evidence="1" type="ORF">HPU229336_00235</name>
</gene>
<organism evidence="2 4">
    <name type="scientific">Helicobacter pullorum</name>
    <dbReference type="NCBI Taxonomy" id="35818"/>
    <lineage>
        <taxon>Bacteria</taxon>
        <taxon>Pseudomonadati</taxon>
        <taxon>Campylobacterota</taxon>
        <taxon>Epsilonproteobacteria</taxon>
        <taxon>Campylobacterales</taxon>
        <taxon>Helicobacteraceae</taxon>
        <taxon>Helicobacter</taxon>
    </lineage>
</organism>
<comment type="caution">
    <text evidence="2">The sequence shown here is derived from an EMBL/GenBank/DDBJ whole genome shotgun (WGS) entry which is preliminary data.</text>
</comment>
<dbReference type="EMBL" id="JNUR01000010">
    <property type="protein sequence ID" value="KPH50828.1"/>
    <property type="molecule type" value="Genomic_DNA"/>
</dbReference>
<reference evidence="3 4" key="1">
    <citation type="submission" date="2014-06" db="EMBL/GenBank/DDBJ databases">
        <title>Helicobacter pullorum isolates in fresh chicken meat - phenotypic and genotypic features.</title>
        <authorList>
            <person name="Borges V."/>
            <person name="Santos A."/>
            <person name="Correia C.B."/>
            <person name="Saraiva M."/>
            <person name="Menard A."/>
            <person name="Vieira L."/>
            <person name="Sampaio D.A."/>
            <person name="Gomes J.P."/>
            <person name="Oleastro M."/>
        </authorList>
    </citation>
    <scope>NUCLEOTIDE SEQUENCE [LARGE SCALE GENOMIC DNA]</scope>
    <source>
        <strain evidence="2 4">229334/12</strain>
        <strain evidence="1 3">229336/12</strain>
    </source>
</reference>
<dbReference type="SUPFAM" id="SSF54637">
    <property type="entry name" value="Thioesterase/thiol ester dehydrase-isomerase"/>
    <property type="match status" value="1"/>
</dbReference>
<dbReference type="PATRIC" id="fig|35818.10.peg.79"/>
<protein>
    <submittedName>
        <fullName evidence="2">Uncharacterized protein</fullName>
    </submittedName>
</protein>
<dbReference type="GeneID" id="93197061"/>
<name>A0A0N1EBM2_9HELI</name>
<accession>A0A0N1EBM2</accession>
<dbReference type="CDD" id="cd03440">
    <property type="entry name" value="hot_dog"/>
    <property type="match status" value="1"/>
</dbReference>
<evidence type="ECO:0000313" key="1">
    <source>
        <dbReference type="EMBL" id="KPH50828.1"/>
    </source>
</evidence>
<dbReference type="AlphaFoldDB" id="A0A0N1EBM2"/>